<proteinExistence type="inferred from homology"/>
<evidence type="ECO:0000256" key="4">
    <source>
        <dbReference type="ARBA" id="ARBA00023235"/>
    </source>
</evidence>
<dbReference type="NCBIfam" id="NF007976">
    <property type="entry name" value="PRK10700.1"/>
    <property type="match status" value="1"/>
</dbReference>
<gene>
    <name evidence="10" type="ORF">J2T55_000906</name>
</gene>
<dbReference type="EC" id="5.4.99.-" evidence="8"/>
<dbReference type="SMART" id="SM00363">
    <property type="entry name" value="S4"/>
    <property type="match status" value="1"/>
</dbReference>
<dbReference type="GO" id="GO:0003723">
    <property type="term" value="F:RNA binding"/>
    <property type="evidence" value="ECO:0007669"/>
    <property type="project" value="UniProtKB-KW"/>
</dbReference>
<dbReference type="PANTHER" id="PTHR47683:SF3">
    <property type="entry name" value="RIBOSOMAL LARGE SUBUNIT PSEUDOURIDINE SYNTHASE B"/>
    <property type="match status" value="1"/>
</dbReference>
<dbReference type="InterPro" id="IPR000748">
    <property type="entry name" value="PsdUridine_synth_RsuA/RluB/E/F"/>
</dbReference>
<dbReference type="GO" id="GO:0005829">
    <property type="term" value="C:cytosol"/>
    <property type="evidence" value="ECO:0007669"/>
    <property type="project" value="UniProtKB-ARBA"/>
</dbReference>
<dbReference type="Gene3D" id="3.30.70.1560">
    <property type="entry name" value="Alpha-L RNA-binding motif"/>
    <property type="match status" value="1"/>
</dbReference>
<dbReference type="NCBIfam" id="TIGR00093">
    <property type="entry name" value="pseudouridine synthase"/>
    <property type="match status" value="1"/>
</dbReference>
<comment type="catalytic activity">
    <reaction evidence="5">
        <text>uridine(2605) in 23S rRNA = pseudouridine(2605) in 23S rRNA</text>
        <dbReference type="Rhea" id="RHEA:42520"/>
        <dbReference type="Rhea" id="RHEA-COMP:10095"/>
        <dbReference type="Rhea" id="RHEA-COMP:10096"/>
        <dbReference type="ChEBI" id="CHEBI:65314"/>
        <dbReference type="ChEBI" id="CHEBI:65315"/>
        <dbReference type="EC" id="5.4.99.22"/>
    </reaction>
</comment>
<dbReference type="InterPro" id="IPR042092">
    <property type="entry name" value="PsdUridine_s_RsuA/RluB/E/F_cat"/>
</dbReference>
<dbReference type="FunFam" id="3.10.290.10:FF:000003">
    <property type="entry name" value="Pseudouridine synthase"/>
    <property type="match status" value="1"/>
</dbReference>
<dbReference type="Gene3D" id="3.10.290.10">
    <property type="entry name" value="RNA-binding S4 domain"/>
    <property type="match status" value="1"/>
</dbReference>
<dbReference type="CDD" id="cd00165">
    <property type="entry name" value="S4"/>
    <property type="match status" value="1"/>
</dbReference>
<reference evidence="10" key="1">
    <citation type="submission" date="2022-08" db="EMBL/GenBank/DDBJ databases">
        <title>Genomic Encyclopedia of Type Strains, Phase III (KMG-III): the genomes of soil and plant-associated and newly described type strains.</title>
        <authorList>
            <person name="Whitman W."/>
        </authorList>
    </citation>
    <scope>NUCLEOTIDE SEQUENCE</scope>
    <source>
        <strain evidence="10">HMT 1</strain>
    </source>
</reference>
<evidence type="ECO:0000313" key="11">
    <source>
        <dbReference type="Proteomes" id="UP001204445"/>
    </source>
</evidence>
<keyword evidence="2" id="KW-0698">rRNA processing</keyword>
<dbReference type="PROSITE" id="PS50889">
    <property type="entry name" value="S4"/>
    <property type="match status" value="1"/>
</dbReference>
<evidence type="ECO:0000256" key="1">
    <source>
        <dbReference type="ARBA" id="ARBA00008348"/>
    </source>
</evidence>
<evidence type="ECO:0000256" key="8">
    <source>
        <dbReference type="RuleBase" id="RU003887"/>
    </source>
</evidence>
<dbReference type="SUPFAM" id="SSF55120">
    <property type="entry name" value="Pseudouridine synthase"/>
    <property type="match status" value="1"/>
</dbReference>
<evidence type="ECO:0000313" key="10">
    <source>
        <dbReference type="EMBL" id="MCS3902898.1"/>
    </source>
</evidence>
<sequence length="251" mass="27984">MPERIQKVLARAGVGSRRAVEGWISAGRIQVNGQVAQLGDRIGADDRVLLDGKPVQMDWRAEPRFKLLAYYKPDGEICTRSDPEGRKNVFDQLPRLKQGRWVALGRLDINSQGLMLFTTDGELANQLLHPSAGIEREYAARVRGQLSQDSLRALIRGVSLEDGPARFTAIRDAGGEGSNHWYHVVITEGRQREVRRLFESQGLTVARLMRVRFGPIELPRGKRPGQFWDLSADEIAALQRAARGTRASAGH</sequence>
<dbReference type="InterPro" id="IPR036986">
    <property type="entry name" value="S4_RNA-bd_sf"/>
</dbReference>
<evidence type="ECO:0000256" key="7">
    <source>
        <dbReference type="PROSITE-ProRule" id="PRU00182"/>
    </source>
</evidence>
<dbReference type="InterPro" id="IPR018496">
    <property type="entry name" value="PsdUridine_synth_RsuA/RluB_CS"/>
</dbReference>
<evidence type="ECO:0000259" key="9">
    <source>
        <dbReference type="SMART" id="SM00363"/>
    </source>
</evidence>
<dbReference type="SUPFAM" id="SSF55174">
    <property type="entry name" value="Alpha-L RNA-binding motif"/>
    <property type="match status" value="1"/>
</dbReference>
<protein>
    <recommendedName>
        <fullName evidence="8">Pseudouridine synthase</fullName>
        <ecNumber evidence="8">5.4.99.-</ecNumber>
    </recommendedName>
</protein>
<dbReference type="RefSeq" id="WP_259054504.1">
    <property type="nucleotide sequence ID" value="NZ_JANUCT010000005.1"/>
</dbReference>
<dbReference type="InterPro" id="IPR050343">
    <property type="entry name" value="RsuA_PseudoU_synthase"/>
</dbReference>
<dbReference type="InterPro" id="IPR020103">
    <property type="entry name" value="PsdUridine_synth_cat_dom_sf"/>
</dbReference>
<dbReference type="GO" id="GO:0160139">
    <property type="term" value="F:23S rRNA pseudouridine(2605) synthase activity"/>
    <property type="evidence" value="ECO:0007669"/>
    <property type="project" value="UniProtKB-EC"/>
</dbReference>
<dbReference type="Gene3D" id="3.30.70.580">
    <property type="entry name" value="Pseudouridine synthase I, catalytic domain, N-terminal subdomain"/>
    <property type="match status" value="1"/>
</dbReference>
<evidence type="ECO:0000256" key="3">
    <source>
        <dbReference type="ARBA" id="ARBA00022884"/>
    </source>
</evidence>
<dbReference type="FunFam" id="3.30.70.1560:FF:000001">
    <property type="entry name" value="Pseudouridine synthase"/>
    <property type="match status" value="1"/>
</dbReference>
<keyword evidence="3 7" id="KW-0694">RNA-binding</keyword>
<feature type="domain" description="RNA-binding S4" evidence="9">
    <location>
        <begin position="3"/>
        <end position="60"/>
    </location>
</feature>
<keyword evidence="4 8" id="KW-0413">Isomerase</keyword>
<organism evidence="10 11">
    <name type="scientific">Methylohalomonas lacus</name>
    <dbReference type="NCBI Taxonomy" id="398773"/>
    <lineage>
        <taxon>Bacteria</taxon>
        <taxon>Pseudomonadati</taxon>
        <taxon>Pseudomonadota</taxon>
        <taxon>Gammaproteobacteria</taxon>
        <taxon>Methylohalomonadales</taxon>
        <taxon>Methylohalomonadaceae</taxon>
        <taxon>Methylohalomonas</taxon>
    </lineage>
</organism>
<evidence type="ECO:0000256" key="5">
    <source>
        <dbReference type="ARBA" id="ARBA00036944"/>
    </source>
</evidence>
<dbReference type="FunFam" id="3.30.70.580:FF:000009">
    <property type="entry name" value="Pseudouridine synthase"/>
    <property type="match status" value="1"/>
</dbReference>
<dbReference type="Pfam" id="PF00849">
    <property type="entry name" value="PseudoU_synth_2"/>
    <property type="match status" value="1"/>
</dbReference>
<dbReference type="GO" id="GO:0000455">
    <property type="term" value="P:enzyme-directed rRNA pseudouridine synthesis"/>
    <property type="evidence" value="ECO:0007669"/>
    <property type="project" value="UniProtKB-ARBA"/>
</dbReference>
<dbReference type="Proteomes" id="UP001204445">
    <property type="component" value="Unassembled WGS sequence"/>
</dbReference>
<name>A0AAE3HKH8_9GAMM</name>
<dbReference type="Pfam" id="PF01479">
    <property type="entry name" value="S4"/>
    <property type="match status" value="1"/>
</dbReference>
<dbReference type="InterPro" id="IPR020094">
    <property type="entry name" value="TruA/RsuA/RluB/E/F_N"/>
</dbReference>
<comment type="caution">
    <text evidence="10">The sequence shown here is derived from an EMBL/GenBank/DDBJ whole genome shotgun (WGS) entry which is preliminary data.</text>
</comment>
<dbReference type="InterPro" id="IPR006145">
    <property type="entry name" value="PsdUridine_synth_RsuA/RluA"/>
</dbReference>
<dbReference type="PANTHER" id="PTHR47683">
    <property type="entry name" value="PSEUDOURIDINE SYNTHASE FAMILY PROTEIN-RELATED"/>
    <property type="match status" value="1"/>
</dbReference>
<keyword evidence="11" id="KW-1185">Reference proteome</keyword>
<evidence type="ECO:0000256" key="2">
    <source>
        <dbReference type="ARBA" id="ARBA00022552"/>
    </source>
</evidence>
<dbReference type="EMBL" id="JANUCT010000005">
    <property type="protein sequence ID" value="MCS3902898.1"/>
    <property type="molecule type" value="Genomic_DNA"/>
</dbReference>
<accession>A0AAE3HKH8</accession>
<dbReference type="PROSITE" id="PS01149">
    <property type="entry name" value="PSI_RSU"/>
    <property type="match status" value="1"/>
</dbReference>
<dbReference type="AlphaFoldDB" id="A0AAE3HKH8"/>
<dbReference type="InterPro" id="IPR002942">
    <property type="entry name" value="S4_RNA-bd"/>
</dbReference>
<evidence type="ECO:0000256" key="6">
    <source>
        <dbReference type="ARBA" id="ARBA00037383"/>
    </source>
</evidence>
<comment type="similarity">
    <text evidence="1 8">Belongs to the pseudouridine synthase RsuA family.</text>
</comment>
<dbReference type="CDD" id="cd02556">
    <property type="entry name" value="PseudoU_synth_RluB"/>
    <property type="match status" value="1"/>
</dbReference>
<comment type="function">
    <text evidence="6">Responsible for synthesis of pseudouridine from uracil-2605 in 23S ribosomal RNA.</text>
</comment>